<reference evidence="9 10" key="1">
    <citation type="journal article" date="2024" name="BMC Genomics">
        <title>Genome assembly of redclaw crayfish (Cherax quadricarinatus) provides insights into its immune adaptation and hypoxia tolerance.</title>
        <authorList>
            <person name="Liu Z."/>
            <person name="Zheng J."/>
            <person name="Li H."/>
            <person name="Fang K."/>
            <person name="Wang S."/>
            <person name="He J."/>
            <person name="Zhou D."/>
            <person name="Weng S."/>
            <person name="Chi M."/>
            <person name="Gu Z."/>
            <person name="He J."/>
            <person name="Li F."/>
            <person name="Wang M."/>
        </authorList>
    </citation>
    <scope>NUCLEOTIDE SEQUENCE [LARGE SCALE GENOMIC DNA]</scope>
    <source>
        <strain evidence="9">ZL_2023a</strain>
    </source>
</reference>
<dbReference type="Gene3D" id="3.30.40.10">
    <property type="entry name" value="Zinc/RING finger domain, C3HC4 (zinc finger)"/>
    <property type="match status" value="1"/>
</dbReference>
<keyword evidence="10" id="KW-1185">Reference proteome</keyword>
<evidence type="ECO:0000259" key="8">
    <source>
        <dbReference type="PROSITE" id="PS50089"/>
    </source>
</evidence>
<dbReference type="InterPro" id="IPR017907">
    <property type="entry name" value="Znf_RING_CS"/>
</dbReference>
<evidence type="ECO:0000256" key="4">
    <source>
        <dbReference type="ARBA" id="ARBA00022833"/>
    </source>
</evidence>
<sequence length="743" mass="80890">MTLYSVEKIWASLLHGLVGGCAVKMPKAGVPKEGGRRTGGRHLPKRSASSASSLQRDRQDVVITGYTPFDADLPPLPSINLPRTKSAAAVRSESSREVRLRRSDCSDEGRVRVVRGASPSSPATEMSLPLDQPPRQTRTRSTSSTRRPTRPSTPTGASSPSEVSSSTTLLGTEMLDEDELTCAICLDLLHRPRSLPCGHTFCLVCLQNYVNSCRTLFTCPSCRGAAQVPSEGVVGLPSNTTLAKGARLLRERREGRPGALVCAACHTSLDVKACGHCKAAWCLTCSSGHLQQVQADVAELRERLASARNTLSCRSEEDEMRLSKLEEKIGEAVEERVANLQEEGKKLTAQVEELRKESQERSHKLSQDIEKVLTSSSQGQQETKLEEAGRLHSMLLTLLKAASTAKGPRVTLDQVSLTLSSPSSAAVEEEVEGKEEEEEEKQFQSQDHSLLYRSKGSLTRLRWGQHLGERPAGVAVSPWTSEIYVTGSDTCRVNVFDGSGRQVSSFGSRGHADGQFLCPIGLAFSHVSKEVFITDKWKHCIHVFDTDGNFIRQLGRKGKGFGHFSSPEGIATDRHGNIYVADTCNHRVQILDGDGVFLREVGVVSSETLQDGRRYTKSEFNEPTGVAASLDGSRVYVADAGNHRIKVFNGTSGERVLMFGSRGRHKGQFETPECIVVDPEGFIVVGDSGNGRIQVFRPNGNFVRYLGTRGNSHGELGWVSGVGLSKTLDVVVTDFKNNLVAVY</sequence>
<dbReference type="InterPro" id="IPR013083">
    <property type="entry name" value="Znf_RING/FYVE/PHD"/>
</dbReference>
<dbReference type="PANTHER" id="PTHR24104">
    <property type="entry name" value="E3 UBIQUITIN-PROTEIN LIGASE NHLRC1-RELATED"/>
    <property type="match status" value="1"/>
</dbReference>
<evidence type="ECO:0000313" key="10">
    <source>
        <dbReference type="Proteomes" id="UP001445076"/>
    </source>
</evidence>
<dbReference type="SMART" id="SM00184">
    <property type="entry name" value="RING"/>
    <property type="match status" value="1"/>
</dbReference>
<feature type="domain" description="RING-type" evidence="8">
    <location>
        <begin position="182"/>
        <end position="223"/>
    </location>
</feature>
<evidence type="ECO:0000256" key="3">
    <source>
        <dbReference type="ARBA" id="ARBA00022771"/>
    </source>
</evidence>
<dbReference type="PROSITE" id="PS50089">
    <property type="entry name" value="ZF_RING_2"/>
    <property type="match status" value="1"/>
</dbReference>
<feature type="compositionally biased region" description="Basic and acidic residues" evidence="7">
    <location>
        <begin position="355"/>
        <end position="371"/>
    </location>
</feature>
<evidence type="ECO:0000256" key="6">
    <source>
        <dbReference type="PROSITE-ProRule" id="PRU00504"/>
    </source>
</evidence>
<feature type="compositionally biased region" description="Basic and acidic residues" evidence="7">
    <location>
        <begin position="93"/>
        <end position="111"/>
    </location>
</feature>
<name>A0AAW0X3H2_CHEQU</name>
<feature type="region of interest" description="Disordered" evidence="7">
    <location>
        <begin position="355"/>
        <end position="385"/>
    </location>
</feature>
<dbReference type="InterPro" id="IPR011042">
    <property type="entry name" value="6-blade_b-propeller_TolB-like"/>
</dbReference>
<evidence type="ECO:0000256" key="1">
    <source>
        <dbReference type="ARBA" id="ARBA00022723"/>
    </source>
</evidence>
<dbReference type="Proteomes" id="UP001445076">
    <property type="component" value="Unassembled WGS sequence"/>
</dbReference>
<dbReference type="Gene3D" id="2.120.10.30">
    <property type="entry name" value="TolB, C-terminal domain"/>
    <property type="match status" value="3"/>
</dbReference>
<organism evidence="9 10">
    <name type="scientific">Cherax quadricarinatus</name>
    <name type="common">Australian red claw crayfish</name>
    <dbReference type="NCBI Taxonomy" id="27406"/>
    <lineage>
        <taxon>Eukaryota</taxon>
        <taxon>Metazoa</taxon>
        <taxon>Ecdysozoa</taxon>
        <taxon>Arthropoda</taxon>
        <taxon>Crustacea</taxon>
        <taxon>Multicrustacea</taxon>
        <taxon>Malacostraca</taxon>
        <taxon>Eumalacostraca</taxon>
        <taxon>Eucarida</taxon>
        <taxon>Decapoda</taxon>
        <taxon>Pleocyemata</taxon>
        <taxon>Astacidea</taxon>
        <taxon>Parastacoidea</taxon>
        <taxon>Parastacidae</taxon>
        <taxon>Cherax</taxon>
    </lineage>
</organism>
<dbReference type="PROSITE" id="PS51125">
    <property type="entry name" value="NHL"/>
    <property type="match status" value="4"/>
</dbReference>
<dbReference type="AlphaFoldDB" id="A0AAW0X3H2"/>
<evidence type="ECO:0000256" key="2">
    <source>
        <dbReference type="ARBA" id="ARBA00022737"/>
    </source>
</evidence>
<feature type="repeat" description="NHL" evidence="6">
    <location>
        <begin position="616"/>
        <end position="651"/>
    </location>
</feature>
<gene>
    <name evidence="9" type="ORF">OTU49_003492</name>
</gene>
<feature type="region of interest" description="Disordered" evidence="7">
    <location>
        <begin position="27"/>
        <end position="58"/>
    </location>
</feature>
<dbReference type="PANTHER" id="PTHR24104:SF20">
    <property type="entry name" value="RING-TYPE DOMAIN-CONTAINING PROTEIN"/>
    <property type="match status" value="1"/>
</dbReference>
<feature type="repeat" description="NHL" evidence="6">
    <location>
        <begin position="551"/>
        <end position="594"/>
    </location>
</feature>
<keyword evidence="1" id="KW-0479">Metal-binding</keyword>
<evidence type="ECO:0000313" key="9">
    <source>
        <dbReference type="EMBL" id="KAK8739123.1"/>
    </source>
</evidence>
<dbReference type="InterPro" id="IPR001841">
    <property type="entry name" value="Znf_RING"/>
</dbReference>
<evidence type="ECO:0000256" key="7">
    <source>
        <dbReference type="SAM" id="MobiDB-lite"/>
    </source>
</evidence>
<protein>
    <recommendedName>
        <fullName evidence="8">RING-type domain-containing protein</fullName>
    </recommendedName>
</protein>
<feature type="compositionally biased region" description="Low complexity" evidence="7">
    <location>
        <begin position="133"/>
        <end position="166"/>
    </location>
</feature>
<dbReference type="InterPro" id="IPR001258">
    <property type="entry name" value="NHL_repeat"/>
</dbReference>
<dbReference type="GO" id="GO:0061630">
    <property type="term" value="F:ubiquitin protein ligase activity"/>
    <property type="evidence" value="ECO:0007669"/>
    <property type="project" value="TreeGrafter"/>
</dbReference>
<dbReference type="SUPFAM" id="SSF57850">
    <property type="entry name" value="RING/U-box"/>
    <property type="match status" value="1"/>
</dbReference>
<feature type="compositionally biased region" description="Polar residues" evidence="7">
    <location>
        <begin position="373"/>
        <end position="382"/>
    </location>
</feature>
<feature type="repeat" description="NHL" evidence="6">
    <location>
        <begin position="659"/>
        <end position="699"/>
    </location>
</feature>
<dbReference type="GO" id="GO:0043161">
    <property type="term" value="P:proteasome-mediated ubiquitin-dependent protein catabolic process"/>
    <property type="evidence" value="ECO:0007669"/>
    <property type="project" value="TreeGrafter"/>
</dbReference>
<accession>A0AAW0X3H2</accession>
<dbReference type="EMBL" id="JARKIK010000037">
    <property type="protein sequence ID" value="KAK8739123.1"/>
    <property type="molecule type" value="Genomic_DNA"/>
</dbReference>
<dbReference type="GO" id="GO:0000209">
    <property type="term" value="P:protein polyubiquitination"/>
    <property type="evidence" value="ECO:0007669"/>
    <property type="project" value="TreeGrafter"/>
</dbReference>
<proteinExistence type="predicted"/>
<keyword evidence="2" id="KW-0677">Repeat</keyword>
<dbReference type="PROSITE" id="PS00518">
    <property type="entry name" value="ZF_RING_1"/>
    <property type="match status" value="1"/>
</dbReference>
<keyword evidence="3 5" id="KW-0863">Zinc-finger</keyword>
<dbReference type="GO" id="GO:0008270">
    <property type="term" value="F:zinc ion binding"/>
    <property type="evidence" value="ECO:0007669"/>
    <property type="project" value="UniProtKB-KW"/>
</dbReference>
<dbReference type="InterPro" id="IPR050952">
    <property type="entry name" value="TRIM-NHL_E3_ligases"/>
</dbReference>
<keyword evidence="4" id="KW-0862">Zinc</keyword>
<dbReference type="Pfam" id="PF15227">
    <property type="entry name" value="zf-C3HC4_4"/>
    <property type="match status" value="1"/>
</dbReference>
<dbReference type="CDD" id="cd05819">
    <property type="entry name" value="NHL"/>
    <property type="match status" value="1"/>
</dbReference>
<comment type="caution">
    <text evidence="9">The sequence shown here is derived from an EMBL/GenBank/DDBJ whole genome shotgun (WGS) entry which is preliminary data.</text>
</comment>
<dbReference type="Pfam" id="PF01436">
    <property type="entry name" value="NHL"/>
    <property type="match status" value="3"/>
</dbReference>
<evidence type="ECO:0000256" key="5">
    <source>
        <dbReference type="PROSITE-ProRule" id="PRU00175"/>
    </source>
</evidence>
<dbReference type="SUPFAM" id="SSF101898">
    <property type="entry name" value="NHL repeat"/>
    <property type="match status" value="1"/>
</dbReference>
<feature type="repeat" description="NHL" evidence="6">
    <location>
        <begin position="503"/>
        <end position="547"/>
    </location>
</feature>
<feature type="region of interest" description="Disordered" evidence="7">
    <location>
        <begin position="72"/>
        <end position="167"/>
    </location>
</feature>